<evidence type="ECO:0008006" key="3">
    <source>
        <dbReference type="Google" id="ProtNLM"/>
    </source>
</evidence>
<dbReference type="EMBL" id="KZ451903">
    <property type="protein sequence ID" value="PKA64495.1"/>
    <property type="molecule type" value="Genomic_DNA"/>
</dbReference>
<organism evidence="1 2">
    <name type="scientific">Apostasia shenzhenica</name>
    <dbReference type="NCBI Taxonomy" id="1088818"/>
    <lineage>
        <taxon>Eukaryota</taxon>
        <taxon>Viridiplantae</taxon>
        <taxon>Streptophyta</taxon>
        <taxon>Embryophyta</taxon>
        <taxon>Tracheophyta</taxon>
        <taxon>Spermatophyta</taxon>
        <taxon>Magnoliopsida</taxon>
        <taxon>Liliopsida</taxon>
        <taxon>Asparagales</taxon>
        <taxon>Orchidaceae</taxon>
        <taxon>Apostasioideae</taxon>
        <taxon>Apostasia</taxon>
    </lineage>
</organism>
<dbReference type="GO" id="GO:0005634">
    <property type="term" value="C:nucleus"/>
    <property type="evidence" value="ECO:0007669"/>
    <property type="project" value="InterPro"/>
</dbReference>
<protein>
    <recommendedName>
        <fullName evidence="3">YLP motif-containing protein 1</fullName>
    </recommendedName>
</protein>
<dbReference type="PANTHER" id="PTHR13413">
    <property type="entry name" value="YLP MOTIF CONTAINING PROTEIN NUCLEAR PROTEIN ZAP"/>
    <property type="match status" value="1"/>
</dbReference>
<evidence type="ECO:0000313" key="1">
    <source>
        <dbReference type="EMBL" id="PKA64495.1"/>
    </source>
</evidence>
<dbReference type="InterPro" id="IPR027417">
    <property type="entry name" value="P-loop_NTPase"/>
</dbReference>
<evidence type="ECO:0000313" key="2">
    <source>
        <dbReference type="Proteomes" id="UP000236161"/>
    </source>
</evidence>
<dbReference type="InterPro" id="IPR026314">
    <property type="entry name" value="YLP_motif_con_p1"/>
</dbReference>
<accession>A0A2I0B9L2</accession>
<name>A0A2I0B9L2_9ASPA</name>
<dbReference type="PANTHER" id="PTHR13413:SF0">
    <property type="entry name" value="YLP MOTIF-CONTAINING PROTEIN 1"/>
    <property type="match status" value="1"/>
</dbReference>
<dbReference type="OrthoDB" id="513595at2759"/>
<reference evidence="1 2" key="1">
    <citation type="journal article" date="2017" name="Nature">
        <title>The Apostasia genome and the evolution of orchids.</title>
        <authorList>
            <person name="Zhang G.Q."/>
            <person name="Liu K.W."/>
            <person name="Li Z."/>
            <person name="Lohaus R."/>
            <person name="Hsiao Y.Y."/>
            <person name="Niu S.C."/>
            <person name="Wang J.Y."/>
            <person name="Lin Y.C."/>
            <person name="Xu Q."/>
            <person name="Chen L.J."/>
            <person name="Yoshida K."/>
            <person name="Fujiwara S."/>
            <person name="Wang Z.W."/>
            <person name="Zhang Y.Q."/>
            <person name="Mitsuda N."/>
            <person name="Wang M."/>
            <person name="Liu G.H."/>
            <person name="Pecoraro L."/>
            <person name="Huang H.X."/>
            <person name="Xiao X.J."/>
            <person name="Lin M."/>
            <person name="Wu X.Y."/>
            <person name="Wu W.L."/>
            <person name="Chen Y.Y."/>
            <person name="Chang S.B."/>
            <person name="Sakamoto S."/>
            <person name="Ohme-Takagi M."/>
            <person name="Yagi M."/>
            <person name="Zeng S.J."/>
            <person name="Shen C.Y."/>
            <person name="Yeh C.M."/>
            <person name="Luo Y.B."/>
            <person name="Tsai W.C."/>
            <person name="Van de Peer Y."/>
            <person name="Liu Z.J."/>
        </authorList>
    </citation>
    <scope>NUCLEOTIDE SEQUENCE [LARGE SCALE GENOMIC DNA]</scope>
    <source>
        <strain evidence="2">cv. Shenzhen</strain>
        <tissue evidence="1">Stem</tissue>
    </source>
</reference>
<dbReference type="Proteomes" id="UP000236161">
    <property type="component" value="Unassembled WGS sequence"/>
</dbReference>
<proteinExistence type="predicted"/>
<dbReference type="GO" id="GO:0032204">
    <property type="term" value="P:regulation of telomere maintenance"/>
    <property type="evidence" value="ECO:0007669"/>
    <property type="project" value="TreeGrafter"/>
</dbReference>
<dbReference type="AlphaFoldDB" id="A0A2I0B9L2"/>
<dbReference type="SUPFAM" id="SSF52540">
    <property type="entry name" value="P-loop containing nucleoside triphosphate hydrolases"/>
    <property type="match status" value="1"/>
</dbReference>
<gene>
    <name evidence="1" type="ORF">AXF42_Ash007240</name>
</gene>
<keyword evidence="2" id="KW-1185">Reference proteome</keyword>
<dbReference type="STRING" id="1088818.A0A2I0B9L2"/>
<dbReference type="Gene3D" id="3.40.50.300">
    <property type="entry name" value="P-loop containing nucleotide triphosphate hydrolases"/>
    <property type="match status" value="1"/>
</dbReference>
<sequence length="611" mass="69414">MEDSWRFRPIAGHQICPVCSVPHYPFCPPPLAFSHDGLRCFPAELRPQPFHRLVYDLSPPPPFPVPPARGSAPFQPAPYPQAFVHEEAMVRENLRKRMRVEDPGMGMHHPIQQFNRHFPADVERRLNLIRDHGMQSSTLLLQDESPQICGDNWMYRHPYDVKQNLYSGFEIDNGFQDTAYGNRGIHFQPKTYQGLENQQTPTLQRDDRFRPQLSTEYRRPEFDSDGRIGSETFFLRPTEDSSLKDSWKQASYSTNDSISSRMVNCDDQLAAQSIQSPSTLFQNHHPYSRTDNFHMTPYHEEYSYQNHGEIKSDFDKLHGDSRRASFESSPPVQNEAHKPLDPHSYLVEQPGSCFSKQATHLPVSAEVSFMPTQGHTSLAYPPFPPRPLFPVRAEPSLPNPQVKSHMSASSVSGPITGNPSVKAQLSAYGSHSLPYGEFHNELRVQQTSSGHAVEGLPLLHRPTLNLDDKGSSHAMYHSCKDEPTFVDASQLFKHPYRASRPDRIVIILRGLPGSGKSYLAKAIRDLEVENGGGVPRIHAMDDYFMIEVEKAEDNDGSKLSGSARSKKQAMKKVIEYCYEPEMEEVYRSSMLKAFKKTLDEGTFTFVIEIRI</sequence>